<name>A0A1J4MDD5_9CRYT</name>
<feature type="signal peptide" evidence="1">
    <location>
        <begin position="1"/>
        <end position="20"/>
    </location>
</feature>
<dbReference type="OrthoDB" id="340435at2759"/>
<feature type="chain" id="PRO_5012430272" evidence="1">
    <location>
        <begin position="21"/>
        <end position="121"/>
    </location>
</feature>
<dbReference type="VEuPathDB" id="CryptoDB:cubi_01591"/>
<protein>
    <submittedName>
        <fullName evidence="2">Uncharacterized protein</fullName>
    </submittedName>
</protein>
<keyword evidence="1" id="KW-0732">Signal</keyword>
<evidence type="ECO:0000313" key="3">
    <source>
        <dbReference type="Proteomes" id="UP000186176"/>
    </source>
</evidence>
<dbReference type="RefSeq" id="XP_028873830.1">
    <property type="nucleotide sequence ID" value="XM_029018603.1"/>
</dbReference>
<evidence type="ECO:0000313" key="2">
    <source>
        <dbReference type="EMBL" id="OII72258.1"/>
    </source>
</evidence>
<accession>A0A1J4MDD5</accession>
<dbReference type="Proteomes" id="UP000186176">
    <property type="component" value="Unassembled WGS sequence"/>
</dbReference>
<sequence length="121" mass="13513">MRILNILFLITVALFGATNARPITTMFLAAFDPLALAKEAHDKLNEDISKNTDQMMENISAHSEAAQNVQIKGAKIEFVKPQSAEDFEIQKLATEFLLIVKALKEVSKEETKEILQIIPSK</sequence>
<proteinExistence type="predicted"/>
<comment type="caution">
    <text evidence="2">The sequence shown here is derived from an EMBL/GenBank/DDBJ whole genome shotgun (WGS) entry which is preliminary data.</text>
</comment>
<evidence type="ECO:0000256" key="1">
    <source>
        <dbReference type="SAM" id="SignalP"/>
    </source>
</evidence>
<gene>
    <name evidence="2" type="ORF">cubi_01591</name>
</gene>
<dbReference type="AlphaFoldDB" id="A0A1J4MDD5"/>
<dbReference type="GeneID" id="39978382"/>
<organism evidence="2 3">
    <name type="scientific">Cryptosporidium ubiquitum</name>
    <dbReference type="NCBI Taxonomy" id="857276"/>
    <lineage>
        <taxon>Eukaryota</taxon>
        <taxon>Sar</taxon>
        <taxon>Alveolata</taxon>
        <taxon>Apicomplexa</taxon>
        <taxon>Conoidasida</taxon>
        <taxon>Coccidia</taxon>
        <taxon>Eucoccidiorida</taxon>
        <taxon>Eimeriorina</taxon>
        <taxon>Cryptosporidiidae</taxon>
        <taxon>Cryptosporidium</taxon>
    </lineage>
</organism>
<reference evidence="2 3" key="1">
    <citation type="submission" date="2016-10" db="EMBL/GenBank/DDBJ databases">
        <title>Reductive evolution of mitochondrial metabolism and differential evolution of invasion-related proteins in Cryptosporidium.</title>
        <authorList>
            <person name="Liu S."/>
            <person name="Roellig D.M."/>
            <person name="Guo Y."/>
            <person name="Li N."/>
            <person name="Frace M.A."/>
            <person name="Tang K."/>
            <person name="Zhang L."/>
            <person name="Feng Y."/>
            <person name="Xiao L."/>
        </authorList>
    </citation>
    <scope>NUCLEOTIDE SEQUENCE [LARGE SCALE GENOMIC DNA]</scope>
    <source>
        <strain evidence="2">39726</strain>
    </source>
</reference>
<keyword evidence="3" id="KW-1185">Reference proteome</keyword>
<dbReference type="EMBL" id="LRBP01000025">
    <property type="protein sequence ID" value="OII72258.1"/>
    <property type="molecule type" value="Genomic_DNA"/>
</dbReference>